<dbReference type="Proteomes" id="UP000004217">
    <property type="component" value="Unassembled WGS sequence"/>
</dbReference>
<dbReference type="InterPro" id="IPR029058">
    <property type="entry name" value="AB_hydrolase_fold"/>
</dbReference>
<feature type="signal peptide" evidence="1">
    <location>
        <begin position="1"/>
        <end position="24"/>
    </location>
</feature>
<dbReference type="InterPro" id="IPR000073">
    <property type="entry name" value="AB_hydrolase_1"/>
</dbReference>
<dbReference type="PANTHER" id="PTHR12277:SF79">
    <property type="entry name" value="XAA-PRO DIPEPTIDYL-PEPTIDASE-RELATED"/>
    <property type="match status" value="1"/>
</dbReference>
<dbReference type="GO" id="GO:0003824">
    <property type="term" value="F:catalytic activity"/>
    <property type="evidence" value="ECO:0007669"/>
    <property type="project" value="UniProtKB-ARBA"/>
</dbReference>
<accession>G2GET9</accession>
<protein>
    <submittedName>
        <fullName evidence="3">Secreted protein</fullName>
    </submittedName>
</protein>
<keyword evidence="4" id="KW-1185">Reference proteome</keyword>
<proteinExistence type="predicted"/>
<keyword evidence="1" id="KW-0732">Signal</keyword>
<evidence type="ECO:0000313" key="3">
    <source>
        <dbReference type="EMBL" id="EGX58000.1"/>
    </source>
</evidence>
<dbReference type="SUPFAM" id="SSF53474">
    <property type="entry name" value="alpha/beta-Hydrolases"/>
    <property type="match status" value="1"/>
</dbReference>
<dbReference type="PATRIC" id="fig|700597.3.peg.3942"/>
<evidence type="ECO:0000313" key="4">
    <source>
        <dbReference type="Proteomes" id="UP000004217"/>
    </source>
</evidence>
<dbReference type="OrthoDB" id="8111537at2"/>
<reference evidence="3 4" key="1">
    <citation type="submission" date="2011-08" db="EMBL/GenBank/DDBJ databases">
        <authorList>
            <person name="Lin Y."/>
            <person name="Hao X."/>
            <person name="Johnstone L."/>
            <person name="Miller S.J."/>
            <person name="Wei G."/>
            <person name="Rensing C."/>
        </authorList>
    </citation>
    <scope>NUCLEOTIDE SEQUENCE [LARGE SCALE GENOMIC DNA]</scope>
    <source>
        <strain evidence="3 4">K42</strain>
    </source>
</reference>
<dbReference type="RefSeq" id="WP_007497821.1">
    <property type="nucleotide sequence ID" value="NZ_AGBF01000071.1"/>
</dbReference>
<dbReference type="EMBL" id="AGBF01000071">
    <property type="protein sequence ID" value="EGX58000.1"/>
    <property type="molecule type" value="Genomic_DNA"/>
</dbReference>
<name>G2GET9_9ACTN</name>
<dbReference type="Gene3D" id="3.40.50.1820">
    <property type="entry name" value="alpha/beta hydrolase"/>
    <property type="match status" value="1"/>
</dbReference>
<sequence length="376" mass="39570">MRTVKATAAAVTVALAAGAASVAAGRFASGAALTAPADRPLPTEPRLTVHATAAGQIALTRDLASLRPGVFGLAGDGSHAVVGPVLTAARHSADSVVRRLERVTHGELRPGDSVWLTPNLYVGDPGAALGLDHADVDVPGELGPLPAWFVPGTRDTWVIAVHGLGTTREHAMNVLRFLTGRHFPVLAPAYRGDLGAPRPPDGLHHLGETEWRDLDAAMRYAVRYGARSVILLGWSTGATMALRAAARSGLRDRVRGLVLDSPVLSWEATLRALATARHTPSALLPLAVRAAQGRAGLDADHGGRGPAAPERVAVPTVIFHGPGDRVAPWSLSRRLAAAQPNLVSLHTVDHAPHAAMWNADPGFYEESLRRFLTPFM</sequence>
<organism evidence="3 4">
    <name type="scientific">Streptomyces zinciresistens K42</name>
    <dbReference type="NCBI Taxonomy" id="700597"/>
    <lineage>
        <taxon>Bacteria</taxon>
        <taxon>Bacillati</taxon>
        <taxon>Actinomycetota</taxon>
        <taxon>Actinomycetes</taxon>
        <taxon>Kitasatosporales</taxon>
        <taxon>Streptomycetaceae</taxon>
        <taxon>Streptomyces</taxon>
    </lineage>
</organism>
<feature type="domain" description="AB hydrolase-1" evidence="2">
    <location>
        <begin position="157"/>
        <end position="272"/>
    </location>
</feature>
<comment type="caution">
    <text evidence="3">The sequence shown here is derived from an EMBL/GenBank/DDBJ whole genome shotgun (WGS) entry which is preliminary data.</text>
</comment>
<feature type="chain" id="PRO_5039220701" evidence="1">
    <location>
        <begin position="25"/>
        <end position="376"/>
    </location>
</feature>
<dbReference type="AlphaFoldDB" id="G2GET9"/>
<evidence type="ECO:0000259" key="2">
    <source>
        <dbReference type="Pfam" id="PF00561"/>
    </source>
</evidence>
<dbReference type="Pfam" id="PF00561">
    <property type="entry name" value="Abhydrolase_1"/>
    <property type="match status" value="1"/>
</dbReference>
<gene>
    <name evidence="3" type="ORF">SZN_20112</name>
</gene>
<dbReference type="PANTHER" id="PTHR12277">
    <property type="entry name" value="ALPHA/BETA HYDROLASE DOMAIN-CONTAINING PROTEIN"/>
    <property type="match status" value="1"/>
</dbReference>
<evidence type="ECO:0000256" key="1">
    <source>
        <dbReference type="SAM" id="SignalP"/>
    </source>
</evidence>